<evidence type="ECO:0000313" key="6">
    <source>
        <dbReference type="Proteomes" id="UP001597510"/>
    </source>
</evidence>
<dbReference type="PROSITE" id="PS50110">
    <property type="entry name" value="RESPONSE_REGULATORY"/>
    <property type="match status" value="1"/>
</dbReference>
<organism evidence="5 6">
    <name type="scientific">Emticicia soli</name>
    <dbReference type="NCBI Taxonomy" id="2027878"/>
    <lineage>
        <taxon>Bacteria</taxon>
        <taxon>Pseudomonadati</taxon>
        <taxon>Bacteroidota</taxon>
        <taxon>Cytophagia</taxon>
        <taxon>Cytophagales</taxon>
        <taxon>Leadbetterellaceae</taxon>
        <taxon>Emticicia</taxon>
    </lineage>
</organism>
<keyword evidence="3" id="KW-0812">Transmembrane</keyword>
<dbReference type="EMBL" id="JBHULC010000039">
    <property type="protein sequence ID" value="MFD2523948.1"/>
    <property type="molecule type" value="Genomic_DNA"/>
</dbReference>
<dbReference type="InterPro" id="IPR001789">
    <property type="entry name" value="Sig_transdc_resp-reg_receiver"/>
</dbReference>
<accession>A0ABW5JE60</accession>
<name>A0ABW5JE60_9BACT</name>
<sequence>MNNTVPNTTAITEQDKLPIKIILVEKDDKAVVNFLKKFGEKIHVKVMNSPESCLEYLKNTYPPDAIVISRSSGGLKFLEMIRAEAWTRTLPVVITSDHITHGLLKEIIEKGADDLYPSDFSSGDLITRLDYFIKRRHYKAMQQTKASILDVKIPFWKRFIDVSTTGLALLLLSPLLIIVAILIKLDSKGPVIYLSKRVGAGYKIFSIYKFRTMRTDADQLIKNMGSLNMYTKNTDTKQITGLCETCTGLGSCQQQLYLDGEIVCEKMYLSEKKEKVAFMKFQNDPRITRLGKFLRNSSIDELPQLFNIFLGDMSLVGNRPLPLYEAEKLTTDEYIERFAGPGGLTGLWQVTKRGKGKKDMTEEERIQLDIEYARNFSFKYDMKIFFMTFPALLQSENV</sequence>
<dbReference type="InterPro" id="IPR003362">
    <property type="entry name" value="Bact_transf"/>
</dbReference>
<comment type="caution">
    <text evidence="5">The sequence shown here is derived from an EMBL/GenBank/DDBJ whole genome shotgun (WGS) entry which is preliminary data.</text>
</comment>
<dbReference type="PANTHER" id="PTHR30576:SF0">
    <property type="entry name" value="UNDECAPRENYL-PHOSPHATE N-ACETYLGALACTOSAMINYL 1-PHOSPHATE TRANSFERASE-RELATED"/>
    <property type="match status" value="1"/>
</dbReference>
<keyword evidence="3" id="KW-1133">Transmembrane helix</keyword>
<dbReference type="GO" id="GO:0016740">
    <property type="term" value="F:transferase activity"/>
    <property type="evidence" value="ECO:0007669"/>
    <property type="project" value="UniProtKB-KW"/>
</dbReference>
<keyword evidence="6" id="KW-1185">Reference proteome</keyword>
<evidence type="ECO:0000313" key="5">
    <source>
        <dbReference type="EMBL" id="MFD2523948.1"/>
    </source>
</evidence>
<feature type="domain" description="Response regulatory" evidence="4">
    <location>
        <begin position="20"/>
        <end position="133"/>
    </location>
</feature>
<dbReference type="RefSeq" id="WP_340238784.1">
    <property type="nucleotide sequence ID" value="NZ_JBBEWC010000010.1"/>
</dbReference>
<comment type="similarity">
    <text evidence="1">Belongs to the bacterial sugar transferase family.</text>
</comment>
<evidence type="ECO:0000256" key="2">
    <source>
        <dbReference type="PROSITE-ProRule" id="PRU00169"/>
    </source>
</evidence>
<comment type="caution">
    <text evidence="2">Lacks conserved residue(s) required for the propagation of feature annotation.</text>
</comment>
<dbReference type="InterPro" id="IPR011006">
    <property type="entry name" value="CheY-like_superfamily"/>
</dbReference>
<evidence type="ECO:0000256" key="1">
    <source>
        <dbReference type="ARBA" id="ARBA00006464"/>
    </source>
</evidence>
<keyword evidence="3" id="KW-0472">Membrane</keyword>
<evidence type="ECO:0000256" key="3">
    <source>
        <dbReference type="SAM" id="Phobius"/>
    </source>
</evidence>
<proteinExistence type="inferred from homology"/>
<feature type="transmembrane region" description="Helical" evidence="3">
    <location>
        <begin position="162"/>
        <end position="183"/>
    </location>
</feature>
<evidence type="ECO:0000259" key="4">
    <source>
        <dbReference type="PROSITE" id="PS50110"/>
    </source>
</evidence>
<gene>
    <name evidence="5" type="ORF">ACFSR2_23815</name>
</gene>
<keyword evidence="5" id="KW-0808">Transferase</keyword>
<dbReference type="SUPFAM" id="SSF52172">
    <property type="entry name" value="CheY-like"/>
    <property type="match status" value="1"/>
</dbReference>
<dbReference type="Gene3D" id="3.40.50.2300">
    <property type="match status" value="1"/>
</dbReference>
<dbReference type="Proteomes" id="UP001597510">
    <property type="component" value="Unassembled WGS sequence"/>
</dbReference>
<dbReference type="PANTHER" id="PTHR30576">
    <property type="entry name" value="COLANIC BIOSYNTHESIS UDP-GLUCOSE LIPID CARRIER TRANSFERASE"/>
    <property type="match status" value="1"/>
</dbReference>
<protein>
    <submittedName>
        <fullName evidence="5">Sugar transferase</fullName>
    </submittedName>
</protein>
<dbReference type="Pfam" id="PF02397">
    <property type="entry name" value="Bac_transf"/>
    <property type="match status" value="1"/>
</dbReference>
<reference evidence="6" key="1">
    <citation type="journal article" date="2019" name="Int. J. Syst. Evol. Microbiol.">
        <title>The Global Catalogue of Microorganisms (GCM) 10K type strain sequencing project: providing services to taxonomists for standard genome sequencing and annotation.</title>
        <authorList>
            <consortium name="The Broad Institute Genomics Platform"/>
            <consortium name="The Broad Institute Genome Sequencing Center for Infectious Disease"/>
            <person name="Wu L."/>
            <person name="Ma J."/>
        </authorList>
    </citation>
    <scope>NUCLEOTIDE SEQUENCE [LARGE SCALE GENOMIC DNA]</scope>
    <source>
        <strain evidence="6">KCTC 52344</strain>
    </source>
</reference>